<sequence length="91" mass="9516">MQLGSSGFRLYHRQLSRTASAGLVGVMLLGLMASPSAAEPPAKSASAPIPAKLSAEPRPVVDPALKAASEKAQKTGQRVEVPSRFTETMKV</sequence>
<dbReference type="EMBL" id="BAABDQ010000007">
    <property type="protein sequence ID" value="GAA3553230.1"/>
    <property type="molecule type" value="Genomic_DNA"/>
</dbReference>
<keyword evidence="3" id="KW-1185">Reference proteome</keyword>
<name>A0ABP6WLA0_9ACTN</name>
<dbReference type="Proteomes" id="UP001500630">
    <property type="component" value="Unassembled WGS sequence"/>
</dbReference>
<proteinExistence type="predicted"/>
<evidence type="ECO:0000313" key="3">
    <source>
        <dbReference type="Proteomes" id="UP001500630"/>
    </source>
</evidence>
<evidence type="ECO:0000313" key="2">
    <source>
        <dbReference type="EMBL" id="GAA3553230.1"/>
    </source>
</evidence>
<gene>
    <name evidence="2" type="ORF">GCM10022419_037040</name>
</gene>
<comment type="caution">
    <text evidence="2">The sequence shown here is derived from an EMBL/GenBank/DDBJ whole genome shotgun (WGS) entry which is preliminary data.</text>
</comment>
<reference evidence="3" key="1">
    <citation type="journal article" date="2019" name="Int. J. Syst. Evol. Microbiol.">
        <title>The Global Catalogue of Microorganisms (GCM) 10K type strain sequencing project: providing services to taxonomists for standard genome sequencing and annotation.</title>
        <authorList>
            <consortium name="The Broad Institute Genomics Platform"/>
            <consortium name="The Broad Institute Genome Sequencing Center for Infectious Disease"/>
            <person name="Wu L."/>
            <person name="Ma J."/>
        </authorList>
    </citation>
    <scope>NUCLEOTIDE SEQUENCE [LARGE SCALE GENOMIC DNA]</scope>
    <source>
        <strain evidence="3">JCM 17326</strain>
    </source>
</reference>
<organism evidence="2 3">
    <name type="scientific">Nonomuraea rosea</name>
    <dbReference type="NCBI Taxonomy" id="638574"/>
    <lineage>
        <taxon>Bacteria</taxon>
        <taxon>Bacillati</taxon>
        <taxon>Actinomycetota</taxon>
        <taxon>Actinomycetes</taxon>
        <taxon>Streptosporangiales</taxon>
        <taxon>Streptosporangiaceae</taxon>
        <taxon>Nonomuraea</taxon>
    </lineage>
</organism>
<accession>A0ABP6WLA0</accession>
<feature type="region of interest" description="Disordered" evidence="1">
    <location>
        <begin position="67"/>
        <end position="91"/>
    </location>
</feature>
<protein>
    <submittedName>
        <fullName evidence="2">Uncharacterized protein</fullName>
    </submittedName>
</protein>
<evidence type="ECO:0000256" key="1">
    <source>
        <dbReference type="SAM" id="MobiDB-lite"/>
    </source>
</evidence>